<name>A0ABR3Y2Y8_9PEZI</name>
<accession>A0ABR3Y2Y8</accession>
<gene>
    <name evidence="2" type="ORF">Daus18300_000733</name>
</gene>
<protein>
    <submittedName>
        <fullName evidence="2">Uncharacterized protein</fullName>
    </submittedName>
</protein>
<sequence>MTYIGGCTAASINGTASRNTAFNNDTTASQFHHFDSGTTASHRFHPASGCSATFKLDLLVGYTTASEPGHSAGDSTTNNPDSFNKSRELGGNRDSTRTVDVLYLFNFPVIVDWIDECSGRGRGRVKYRDLVIDSDINRIHGGCRNHPTDRE</sequence>
<reference evidence="2 3" key="1">
    <citation type="journal article" date="2024" name="IMA Fungus">
        <title>IMA Genome - F19 : A genome assembly and annotation guide to empower mycologists, including annotated draft genome sequences of Ceratocystis pirilliformis, Diaporthe australafricana, Fusarium ophioides, Paecilomyces lecythidis, and Sporothrix stenoceras.</title>
        <authorList>
            <person name="Aylward J."/>
            <person name="Wilson A.M."/>
            <person name="Visagie C.M."/>
            <person name="Spraker J."/>
            <person name="Barnes I."/>
            <person name="Buitendag C."/>
            <person name="Ceriani C."/>
            <person name="Del Mar Angel L."/>
            <person name="du Plessis D."/>
            <person name="Fuchs T."/>
            <person name="Gasser K."/>
            <person name="Kramer D."/>
            <person name="Li W."/>
            <person name="Munsamy K."/>
            <person name="Piso A."/>
            <person name="Price J.L."/>
            <person name="Sonnekus B."/>
            <person name="Thomas C."/>
            <person name="van der Nest A."/>
            <person name="van Dijk A."/>
            <person name="van Heerden A."/>
            <person name="van Vuuren N."/>
            <person name="Yilmaz N."/>
            <person name="Duong T.A."/>
            <person name="van der Merwe N.A."/>
            <person name="Wingfield M.J."/>
            <person name="Wingfield B.D."/>
        </authorList>
    </citation>
    <scope>NUCLEOTIDE SEQUENCE [LARGE SCALE GENOMIC DNA]</scope>
    <source>
        <strain evidence="2 3">CMW 18300</strain>
    </source>
</reference>
<dbReference type="Proteomes" id="UP001583177">
    <property type="component" value="Unassembled WGS sequence"/>
</dbReference>
<feature type="region of interest" description="Disordered" evidence="1">
    <location>
        <begin position="67"/>
        <end position="91"/>
    </location>
</feature>
<organism evidence="2 3">
    <name type="scientific">Diaporthe australafricana</name>
    <dbReference type="NCBI Taxonomy" id="127596"/>
    <lineage>
        <taxon>Eukaryota</taxon>
        <taxon>Fungi</taxon>
        <taxon>Dikarya</taxon>
        <taxon>Ascomycota</taxon>
        <taxon>Pezizomycotina</taxon>
        <taxon>Sordariomycetes</taxon>
        <taxon>Sordariomycetidae</taxon>
        <taxon>Diaporthales</taxon>
        <taxon>Diaporthaceae</taxon>
        <taxon>Diaporthe</taxon>
    </lineage>
</organism>
<evidence type="ECO:0000313" key="3">
    <source>
        <dbReference type="Proteomes" id="UP001583177"/>
    </source>
</evidence>
<evidence type="ECO:0000313" key="2">
    <source>
        <dbReference type="EMBL" id="KAL1882247.1"/>
    </source>
</evidence>
<proteinExistence type="predicted"/>
<feature type="compositionally biased region" description="Polar residues" evidence="1">
    <location>
        <begin position="73"/>
        <end position="83"/>
    </location>
</feature>
<comment type="caution">
    <text evidence="2">The sequence shown here is derived from an EMBL/GenBank/DDBJ whole genome shotgun (WGS) entry which is preliminary data.</text>
</comment>
<keyword evidence="3" id="KW-1185">Reference proteome</keyword>
<evidence type="ECO:0000256" key="1">
    <source>
        <dbReference type="SAM" id="MobiDB-lite"/>
    </source>
</evidence>
<dbReference type="EMBL" id="JAWRVE010000004">
    <property type="protein sequence ID" value="KAL1882247.1"/>
    <property type="molecule type" value="Genomic_DNA"/>
</dbReference>